<feature type="region of interest" description="Disordered" evidence="1">
    <location>
        <begin position="191"/>
        <end position="216"/>
    </location>
</feature>
<dbReference type="Pfam" id="PF21858">
    <property type="entry name" value="DUF6914"/>
    <property type="match status" value="1"/>
</dbReference>
<dbReference type="Proteomes" id="UP000042958">
    <property type="component" value="Unassembled WGS sequence"/>
</dbReference>
<name>A0A0F7VF00_PENBI</name>
<evidence type="ECO:0000313" key="2">
    <source>
        <dbReference type="EMBL" id="CEO60685.1"/>
    </source>
</evidence>
<reference evidence="3" key="1">
    <citation type="journal article" date="2015" name="Genome Announc.">
        <title>Draft genome sequence of the fungus Penicillium brasilianum MG11.</title>
        <authorList>
            <person name="Horn F."/>
            <person name="Linde J."/>
            <person name="Mattern D.J."/>
            <person name="Walther G."/>
            <person name="Guthke R."/>
            <person name="Brakhage A.A."/>
            <person name="Valiante V."/>
        </authorList>
    </citation>
    <scope>NUCLEOTIDE SEQUENCE [LARGE SCALE GENOMIC DNA]</scope>
    <source>
        <strain evidence="3">MG11</strain>
    </source>
</reference>
<gene>
    <name evidence="2" type="ORF">PMG11_05275</name>
</gene>
<evidence type="ECO:0000313" key="3">
    <source>
        <dbReference type="Proteomes" id="UP000042958"/>
    </source>
</evidence>
<accession>A0A0F7VF00</accession>
<proteinExistence type="predicted"/>
<dbReference type="AlphaFoldDB" id="A0A0F7VF00"/>
<dbReference type="EMBL" id="CDHK01000004">
    <property type="protein sequence ID" value="CEO60685.1"/>
    <property type="molecule type" value="Genomic_DNA"/>
</dbReference>
<dbReference type="InterPro" id="IPR054208">
    <property type="entry name" value="DUF6914"/>
</dbReference>
<dbReference type="STRING" id="104259.A0A0F7VF00"/>
<keyword evidence="3" id="KW-1185">Reference proteome</keyword>
<sequence length="216" mass="24845">MNKVSYTSFRLITMLFDKMLKSRNKCRVYITLHHRDDFSLPHNRKKMGYGAYNWSILICPKVSTGGDSFAYDVTNVPEPDSFLKFESNPDREWRYRQKPHVDPTNCSTMVERIMIGKIPNDITYAGIQHLLETIPIKQNDAHHKQTGVRWIVQAIHKLQNTILLAEVFSIREFMDEAVKLAEERLRLGSSVPELTDYAERPQGTENSDMSPPSSGG</sequence>
<feature type="compositionally biased region" description="Polar residues" evidence="1">
    <location>
        <begin position="203"/>
        <end position="216"/>
    </location>
</feature>
<dbReference type="OrthoDB" id="5061070at2759"/>
<evidence type="ECO:0000256" key="1">
    <source>
        <dbReference type="SAM" id="MobiDB-lite"/>
    </source>
</evidence>
<protein>
    <submittedName>
        <fullName evidence="2">Uncharacterized protein</fullName>
    </submittedName>
</protein>
<organism evidence="2 3">
    <name type="scientific">Penicillium brasilianum</name>
    <dbReference type="NCBI Taxonomy" id="104259"/>
    <lineage>
        <taxon>Eukaryota</taxon>
        <taxon>Fungi</taxon>
        <taxon>Dikarya</taxon>
        <taxon>Ascomycota</taxon>
        <taxon>Pezizomycotina</taxon>
        <taxon>Eurotiomycetes</taxon>
        <taxon>Eurotiomycetidae</taxon>
        <taxon>Eurotiales</taxon>
        <taxon>Aspergillaceae</taxon>
        <taxon>Penicillium</taxon>
    </lineage>
</organism>